<sequence length="114" mass="13286">MEVVEVAQLYREIKKHFPFFDASVEKVKADYKYLKDFPVETAQENIDRYILTETVEPKIANIRGRLGDLQDSQRSKEAAAEHFANLDEWVSSHKPPPEGYWETVMRKLRGETNA</sequence>
<evidence type="ECO:0008006" key="3">
    <source>
        <dbReference type="Google" id="ProtNLM"/>
    </source>
</evidence>
<comment type="caution">
    <text evidence="1">The sequence shown here is derived from an EMBL/GenBank/DDBJ whole genome shotgun (WGS) entry which is preliminary data.</text>
</comment>
<organism evidence="1 2">
    <name type="scientific">Paenibacillus odorifer</name>
    <dbReference type="NCBI Taxonomy" id="189426"/>
    <lineage>
        <taxon>Bacteria</taxon>
        <taxon>Bacillati</taxon>
        <taxon>Bacillota</taxon>
        <taxon>Bacilli</taxon>
        <taxon>Bacillales</taxon>
        <taxon>Paenibacillaceae</taxon>
        <taxon>Paenibacillus</taxon>
    </lineage>
</organism>
<protein>
    <recommendedName>
        <fullName evidence="3">Replicative helicase inhibitor G39P N-terminal domain-containing protein</fullName>
    </recommendedName>
</protein>
<dbReference type="Gene3D" id="1.10.8.200">
    <property type="entry name" value="Replisome organizer (g39p helicase loader/inhibitor protein)"/>
    <property type="match status" value="1"/>
</dbReference>
<gene>
    <name evidence="1" type="ORF">BSK47_28845</name>
</gene>
<name>A0AB36JA40_9BACL</name>
<evidence type="ECO:0000313" key="2">
    <source>
        <dbReference type="Proteomes" id="UP000187323"/>
    </source>
</evidence>
<reference evidence="1 2" key="1">
    <citation type="submission" date="2016-10" db="EMBL/GenBank/DDBJ databases">
        <title>Paenibacillus species isolates.</title>
        <authorList>
            <person name="Beno S.M."/>
        </authorList>
    </citation>
    <scope>NUCLEOTIDE SEQUENCE [LARGE SCALE GENOMIC DNA]</scope>
    <source>
        <strain evidence="1 2">FSL H7-0918</strain>
    </source>
</reference>
<accession>A0AB36JA40</accession>
<dbReference type="RefSeq" id="WP_076138555.1">
    <property type="nucleotide sequence ID" value="NZ_MPTO01000039.1"/>
</dbReference>
<evidence type="ECO:0000313" key="1">
    <source>
        <dbReference type="EMBL" id="OME11391.1"/>
    </source>
</evidence>
<dbReference type="AlphaFoldDB" id="A0AB36JA40"/>
<dbReference type="EMBL" id="MPTO01000039">
    <property type="protein sequence ID" value="OME11391.1"/>
    <property type="molecule type" value="Genomic_DNA"/>
</dbReference>
<proteinExistence type="predicted"/>
<dbReference type="Proteomes" id="UP000187323">
    <property type="component" value="Unassembled WGS sequence"/>
</dbReference>